<gene>
    <name evidence="4" type="ORF">A2363_01085</name>
</gene>
<reference evidence="4 5" key="1">
    <citation type="journal article" date="2016" name="Nat. Commun.">
        <title>Thousands of microbial genomes shed light on interconnected biogeochemical processes in an aquifer system.</title>
        <authorList>
            <person name="Anantharaman K."/>
            <person name="Brown C.T."/>
            <person name="Hug L.A."/>
            <person name="Sharon I."/>
            <person name="Castelle C.J."/>
            <person name="Probst A.J."/>
            <person name="Thomas B.C."/>
            <person name="Singh A."/>
            <person name="Wilkins M.J."/>
            <person name="Karaoz U."/>
            <person name="Brodie E.L."/>
            <person name="Williams K.H."/>
            <person name="Hubbard S.S."/>
            <person name="Banfield J.F."/>
        </authorList>
    </citation>
    <scope>NUCLEOTIDE SEQUENCE [LARGE SCALE GENOMIC DNA]</scope>
</reference>
<feature type="transmembrane region" description="Helical" evidence="2">
    <location>
        <begin position="370"/>
        <end position="390"/>
    </location>
</feature>
<dbReference type="STRING" id="1798401.A2363_01085"/>
<dbReference type="InterPro" id="IPR041498">
    <property type="entry name" value="Big_6"/>
</dbReference>
<evidence type="ECO:0000256" key="2">
    <source>
        <dbReference type="SAM" id="Phobius"/>
    </source>
</evidence>
<dbReference type="Gene3D" id="2.60.40.10">
    <property type="entry name" value="Immunoglobulins"/>
    <property type="match status" value="1"/>
</dbReference>
<dbReference type="InterPro" id="IPR013783">
    <property type="entry name" value="Ig-like_fold"/>
</dbReference>
<evidence type="ECO:0000259" key="3">
    <source>
        <dbReference type="Pfam" id="PF17936"/>
    </source>
</evidence>
<evidence type="ECO:0000313" key="4">
    <source>
        <dbReference type="EMBL" id="OGG35086.1"/>
    </source>
</evidence>
<feature type="domain" description="Bacterial Ig" evidence="3">
    <location>
        <begin position="289"/>
        <end position="363"/>
    </location>
</feature>
<feature type="transmembrane region" description="Helical" evidence="2">
    <location>
        <begin position="20"/>
        <end position="41"/>
    </location>
</feature>
<dbReference type="InterPro" id="IPR051441">
    <property type="entry name" value="SelW_related"/>
</dbReference>
<proteinExistence type="predicted"/>
<feature type="compositionally biased region" description="Low complexity" evidence="1">
    <location>
        <begin position="135"/>
        <end position="149"/>
    </location>
</feature>
<comment type="caution">
    <text evidence="4">The sequence shown here is derived from an EMBL/GenBank/DDBJ whole genome shotgun (WGS) entry which is preliminary data.</text>
</comment>
<dbReference type="Proteomes" id="UP000176186">
    <property type="component" value="Unassembled WGS sequence"/>
</dbReference>
<evidence type="ECO:0000256" key="1">
    <source>
        <dbReference type="SAM" id="MobiDB-lite"/>
    </source>
</evidence>
<evidence type="ECO:0000313" key="5">
    <source>
        <dbReference type="Proteomes" id="UP000176186"/>
    </source>
</evidence>
<accession>A0A1F6BDR5</accession>
<feature type="compositionally biased region" description="Pro residues" evidence="1">
    <location>
        <begin position="150"/>
        <end position="184"/>
    </location>
</feature>
<dbReference type="AlphaFoldDB" id="A0A1F6BDR5"/>
<keyword evidence="2" id="KW-0472">Membrane</keyword>
<feature type="region of interest" description="Disordered" evidence="1">
    <location>
        <begin position="132"/>
        <end position="200"/>
    </location>
</feature>
<keyword evidence="2" id="KW-1133">Transmembrane helix</keyword>
<dbReference type="EMBL" id="MFKE01000018">
    <property type="protein sequence ID" value="OGG35086.1"/>
    <property type="molecule type" value="Genomic_DNA"/>
</dbReference>
<protein>
    <recommendedName>
        <fullName evidence="3">Bacterial Ig domain-containing protein</fullName>
    </recommendedName>
</protein>
<feature type="compositionally biased region" description="Low complexity" evidence="1">
    <location>
        <begin position="185"/>
        <end position="200"/>
    </location>
</feature>
<dbReference type="PANTHER" id="PTHR15124">
    <property type="entry name" value="SELENOPROTEIN W"/>
    <property type="match status" value="1"/>
</dbReference>
<dbReference type="PANTHER" id="PTHR15124:SF27">
    <property type="entry name" value="MIGRATION AND INVASION ENHANCER 1"/>
    <property type="match status" value="1"/>
</dbReference>
<organism evidence="4 5">
    <name type="scientific">Candidatus Gottesmanbacteria bacterium RIFOXYB1_FULL_47_11</name>
    <dbReference type="NCBI Taxonomy" id="1798401"/>
    <lineage>
        <taxon>Bacteria</taxon>
        <taxon>Candidatus Gottesmaniibacteriota</taxon>
    </lineage>
</organism>
<name>A0A1F6BDR5_9BACT</name>
<dbReference type="Pfam" id="PF17936">
    <property type="entry name" value="Big_6"/>
    <property type="match status" value="1"/>
</dbReference>
<sequence>MAKKRKKAVFLFGSPTRGQLLGMLILVAFLVVGIIVTMMSLSRTTYMPSRAAACNDNACDNQLWSAKYKLFMITNCAANVIKCDPNGDQQICNQAGKVGSCGGKTYCCPKSGGLWTTNMTACKGKPPYVSPCGGTTPTPTRRPTRTPTPTRRPTPTPTNTPTPTPTATPTPTPTPTRTPTPTPRPYVYRTPTPTKAPTVTPTSIPTSYILNSCNKPCTTNTDCPGGLTCATAYGQQICRNPLCADQFSCVCGQGPLANLVVTPTPTQSNLGGTKTVVLTVSSFTNSAGVAANPPTITGLTEPGASVTISIFPDGVSGTVTADASGRWSWRATKTLSAGQKNLLVVAQKDNGQGQVSQAFTVAAGRGGSPWGTIILILLLAAVGFGGYTYYRSRSV</sequence>
<keyword evidence="2" id="KW-0812">Transmembrane</keyword>